<name>A0A6S6UM66_9BACT</name>
<protein>
    <submittedName>
        <fullName evidence="1">Uncharacterized protein</fullName>
    </submittedName>
</protein>
<dbReference type="EMBL" id="CACVAQ010000462">
    <property type="protein sequence ID" value="CAA6829103.1"/>
    <property type="molecule type" value="Genomic_DNA"/>
</dbReference>
<gene>
    <name evidence="1" type="ORF">HELGO_WM23654</name>
</gene>
<sequence length="152" mass="17966">MNLEELLQKEDPAYWEAAFRDFVQNGTVAIDDFLWQWLWNRITWSNGDYSLFYTKEPLLKASLFGVTITITVGYENKRRFVEVSLFESNPYHPDFEEIVAVKKHAARFPSIGNPYLDGPNYTFWEQALFCKLVNIALEERKGLDFLIERSRR</sequence>
<reference evidence="1" key="1">
    <citation type="submission" date="2020-01" db="EMBL/GenBank/DDBJ databases">
        <authorList>
            <person name="Meier V. D."/>
            <person name="Meier V D."/>
        </authorList>
    </citation>
    <scope>NUCLEOTIDE SEQUENCE</scope>
    <source>
        <strain evidence="1">HLG_WM_MAG_10</strain>
    </source>
</reference>
<accession>A0A6S6UM66</accession>
<evidence type="ECO:0000313" key="1">
    <source>
        <dbReference type="EMBL" id="CAA6829103.1"/>
    </source>
</evidence>
<organism evidence="1">
    <name type="scientific">uncultured Aureispira sp</name>
    <dbReference type="NCBI Taxonomy" id="1331704"/>
    <lineage>
        <taxon>Bacteria</taxon>
        <taxon>Pseudomonadati</taxon>
        <taxon>Bacteroidota</taxon>
        <taxon>Saprospiria</taxon>
        <taxon>Saprospirales</taxon>
        <taxon>Saprospiraceae</taxon>
        <taxon>Aureispira</taxon>
        <taxon>environmental samples</taxon>
    </lineage>
</organism>
<proteinExistence type="predicted"/>
<dbReference type="AlphaFoldDB" id="A0A6S6UM66"/>